<evidence type="ECO:0000256" key="1">
    <source>
        <dbReference type="SAM" id="MobiDB-lite"/>
    </source>
</evidence>
<protein>
    <submittedName>
        <fullName evidence="3">PEP-CTERM sorting domain-containing protein</fullName>
    </submittedName>
</protein>
<feature type="compositionally biased region" description="Polar residues" evidence="1">
    <location>
        <begin position="179"/>
        <end position="192"/>
    </location>
</feature>
<evidence type="ECO:0000313" key="3">
    <source>
        <dbReference type="EMBL" id="NCS59493.1"/>
    </source>
</evidence>
<dbReference type="InterPro" id="IPR013424">
    <property type="entry name" value="Ice-binding_C"/>
</dbReference>
<dbReference type="NCBIfam" id="TIGR02595">
    <property type="entry name" value="PEP_CTERM"/>
    <property type="match status" value="1"/>
</dbReference>
<feature type="region of interest" description="Disordered" evidence="1">
    <location>
        <begin position="259"/>
        <end position="282"/>
    </location>
</feature>
<gene>
    <name evidence="3" type="ORF">GPJ16_22790</name>
</gene>
<reference evidence="3" key="1">
    <citation type="journal article" date="2019" name="Mol. Ecol.">
        <title>Genome evolution and host-microbiome shifts correspond with intraspecific niche divergence within harmful algal bloom-forming Microcystis aeruginosa.</title>
        <authorList>
            <person name="Jackrel S.L."/>
            <person name="White J.D."/>
            <person name="Evans J.T."/>
            <person name="Buffin K."/>
            <person name="Hayden K."/>
            <person name="Sarnelle O."/>
            <person name="Denef V.J."/>
        </authorList>
    </citation>
    <scope>NUCLEOTIDE SEQUENCE</scope>
    <source>
        <strain evidence="3">G11-04</strain>
    </source>
</reference>
<evidence type="ECO:0000259" key="2">
    <source>
        <dbReference type="Pfam" id="PF07589"/>
    </source>
</evidence>
<feature type="domain" description="Ice-binding protein C-terminal" evidence="2">
    <location>
        <begin position="688"/>
        <end position="710"/>
    </location>
</feature>
<name>A0A966G4I4_MICAE</name>
<evidence type="ECO:0000313" key="4">
    <source>
        <dbReference type="Proteomes" id="UP000799330"/>
    </source>
</evidence>
<dbReference type="Proteomes" id="UP000799330">
    <property type="component" value="Unassembled WGS sequence"/>
</dbReference>
<dbReference type="Pfam" id="PF07589">
    <property type="entry name" value="PEP-CTERM"/>
    <property type="match status" value="1"/>
</dbReference>
<accession>A0A966G4I4</accession>
<proteinExistence type="predicted"/>
<dbReference type="AlphaFoldDB" id="A0A966G4I4"/>
<organism evidence="3 4">
    <name type="scientific">Microcystis aeruginosa G11-04</name>
    <dbReference type="NCBI Taxonomy" id="2685956"/>
    <lineage>
        <taxon>Bacteria</taxon>
        <taxon>Bacillati</taxon>
        <taxon>Cyanobacteriota</taxon>
        <taxon>Cyanophyceae</taxon>
        <taxon>Oscillatoriophycideae</taxon>
        <taxon>Chroococcales</taxon>
        <taxon>Microcystaceae</taxon>
        <taxon>Microcystis</taxon>
    </lineage>
</organism>
<comment type="caution">
    <text evidence="3">The sequence shown here is derived from an EMBL/GenBank/DDBJ whole genome shotgun (WGS) entry which is preliminary data.</text>
</comment>
<feature type="region of interest" description="Disordered" evidence="1">
    <location>
        <begin position="176"/>
        <end position="200"/>
    </location>
</feature>
<dbReference type="EMBL" id="JAADAI010000476">
    <property type="protein sequence ID" value="NCS59493.1"/>
    <property type="molecule type" value="Genomic_DNA"/>
</dbReference>
<sequence length="712" mass="77534">MNSQTTVRLAWSVMIGVITPLIAPNLAEGANLRTPMINEGYLSFRHSGPTFNGEERTGWTDIRHPAYFKGTGGPQILTTDPNGIGYDRSDFHVDVRNIIVKDANGVEANPNIERDYDFANQIYAQLGISVLNAGNVSTTYNNITFPITQPGEVNLILAANRAGSVTVNNYYIRDFDDNPNPQTNPPSGTFGLTRSPEDSPNHGLLIIDPARGARSDTLAHELGHFLIDDQRFAGNNQCKTVHSGVATDLMACGNRRTIPEEQQKGSGNTAPSGPGQKVGNIGGLSLFDGEKLRPKGSAGAFDIPQIAGILDKASDGNSYVQRQDNGFTHGDRADFDWVEDNIPLELAGAGPGGDNLADNHDGVDFMIWEIGNIAASSHPNPDHDHGDWSELKLGRFNGNTFQIVDVISQIARYADMDVDASGQWSPKESALDYIIEFSSDSINWVRGTLNSVFEDGWTLASKAEDYVARWFTDIAAKFVRIAAQPLGGNHDGNTQIDALIAGTAKDFGDAPNSYKTLLASDGPRYDEGVLQRLGAQWDSEIDGQPTILADGDDKSILGGFPVAVDDEDGVIFGDSWVDVTFNISRPDPNPYQLRAWWDTNYNGVFDHTSELYIDDLLTLAPGIFTKRYNLGFNPKADGLYSRFRLTWDPLDLDVKPFGEYYSKADCNTTDAAAGNCVSHGEVEDYVHVPEPSSIFGLLAFGGLGLMGLRKKR</sequence>